<evidence type="ECO:0000313" key="4">
    <source>
        <dbReference type="Proteomes" id="UP000185779"/>
    </source>
</evidence>
<dbReference type="EMBL" id="LYOR01000004">
    <property type="protein sequence ID" value="OFV66066.1"/>
    <property type="molecule type" value="Genomic_DNA"/>
</dbReference>
<evidence type="ECO:0000259" key="1">
    <source>
        <dbReference type="Pfam" id="PF13439"/>
    </source>
</evidence>
<dbReference type="GO" id="GO:0016757">
    <property type="term" value="F:glycosyltransferase activity"/>
    <property type="evidence" value="ECO:0007669"/>
    <property type="project" value="UniProtKB-KW"/>
</dbReference>
<accession>A0A1F2P5Z3</accession>
<protein>
    <submittedName>
        <fullName evidence="3">Glycosyl transferase group 1</fullName>
        <ecNumber evidence="3">2.4.-.-</ecNumber>
    </submittedName>
    <submittedName>
        <fullName evidence="2">Glycosyltransferase</fullName>
    </submittedName>
</protein>
<dbReference type="InterPro" id="IPR028098">
    <property type="entry name" value="Glyco_trans_4-like_N"/>
</dbReference>
<dbReference type="EC" id="2.4.-.-" evidence="3"/>
<dbReference type="Gene3D" id="3.40.50.2000">
    <property type="entry name" value="Glycogen Phosphorylase B"/>
    <property type="match status" value="2"/>
</dbReference>
<dbReference type="AlphaFoldDB" id="A0A1F2P5Z3"/>
<dbReference type="EMBL" id="DRIE01000018">
    <property type="protein sequence ID" value="HEC56497.1"/>
    <property type="molecule type" value="Genomic_DNA"/>
</dbReference>
<comment type="caution">
    <text evidence="3">The sequence shown here is derived from an EMBL/GenBank/DDBJ whole genome shotgun (WGS) entry which is preliminary data.</text>
</comment>
<dbReference type="Proteomes" id="UP000885936">
    <property type="component" value="Unassembled WGS sequence"/>
</dbReference>
<dbReference type="Proteomes" id="UP000185779">
    <property type="component" value="Unassembled WGS sequence"/>
</dbReference>
<dbReference type="CDD" id="cd03801">
    <property type="entry name" value="GT4_PimA-like"/>
    <property type="match status" value="1"/>
</dbReference>
<dbReference type="SUPFAM" id="SSF53756">
    <property type="entry name" value="UDP-Glycosyltransferase/glycogen phosphorylase"/>
    <property type="match status" value="1"/>
</dbReference>
<name>A0A1F2P5Z3_9EURY</name>
<dbReference type="Pfam" id="PF13439">
    <property type="entry name" value="Glyco_transf_4"/>
    <property type="match status" value="1"/>
</dbReference>
<organism evidence="3 4">
    <name type="scientific">Candidatus Syntropharchaeum butanivorans</name>
    <dbReference type="NCBI Taxonomy" id="1839936"/>
    <lineage>
        <taxon>Archaea</taxon>
        <taxon>Methanobacteriati</taxon>
        <taxon>Methanobacteriota</taxon>
        <taxon>Stenosarchaea group</taxon>
        <taxon>Methanomicrobia</taxon>
        <taxon>Methanosarcinales</taxon>
        <taxon>ANME-2 cluster</taxon>
        <taxon>Candidatus Syntropharchaeum</taxon>
    </lineage>
</organism>
<keyword evidence="3" id="KW-0808">Transferase</keyword>
<dbReference type="STRING" id="1839936.SBU_001003"/>
<dbReference type="PANTHER" id="PTHR45947:SF3">
    <property type="entry name" value="SULFOQUINOVOSYL TRANSFERASE SQD2"/>
    <property type="match status" value="1"/>
</dbReference>
<feature type="domain" description="Glycosyltransferase subfamily 4-like N-terminal" evidence="1">
    <location>
        <begin position="22"/>
        <end position="214"/>
    </location>
</feature>
<gene>
    <name evidence="2" type="ORF">ENI32_01225</name>
    <name evidence="3" type="ORF">SBU_001003</name>
</gene>
<reference evidence="3 4" key="1">
    <citation type="submission" date="2016-05" db="EMBL/GenBank/DDBJ databases">
        <title>Microbial consortia oxidize butane by reversing methanogenesis.</title>
        <authorList>
            <person name="Laso-Perez R."/>
            <person name="Richter M."/>
            <person name="Wegener G."/>
            <person name="Musat F."/>
        </authorList>
    </citation>
    <scope>NUCLEOTIDE SEQUENCE [LARGE SCALE GENOMIC DNA]</scope>
    <source>
        <strain evidence="3">BOX1</strain>
    </source>
</reference>
<reference evidence="2" key="2">
    <citation type="journal article" date="2020" name="mSystems">
        <title>Genome- and Community-Level Interaction Insights into Carbon Utilization and Element Cycling Functions of Hydrothermarchaeota in Hydrothermal Sediment.</title>
        <authorList>
            <person name="Zhou Z."/>
            <person name="Liu Y."/>
            <person name="Xu W."/>
            <person name="Pan J."/>
            <person name="Luo Z.H."/>
            <person name="Li M."/>
        </authorList>
    </citation>
    <scope>NUCLEOTIDE SEQUENCE [LARGE SCALE GENOMIC DNA]</scope>
    <source>
        <strain evidence="2">HyVt-386</strain>
    </source>
</reference>
<evidence type="ECO:0000313" key="2">
    <source>
        <dbReference type="EMBL" id="HEC56497.1"/>
    </source>
</evidence>
<sequence length="405" mass="46807">MRILFLPKLLPRADIIGGPILIYHRIKNLSLMGHRITLIAPSYTEADRKDESLKPFCERIIRVDSTRNRSHEEIEALYARLNRPRFFLTGDGGFSHEIDEAFRTILEEEHFDAIIAEYSIMGQYIESNQHLIPDDTMKVISVHECYTKAFELRREKGEEIDEDTIEELSEYEFRMYSAADRILCLTPEDAEIITGYSPGLRDKIRIVPHGVDTSFYTPPREDRLKRGTKKILYIGNFEHYPNVDAVLNFMEHCWDTIVDAVPDARFYAVGFNPPEELLRLRSENVVVREGGDNESIRQTYWDSDIFVAPIALGTGFRGKLLEAMACSLPVVATRLAVFGINPRHGRDMFVTDDYGEFARYVIMLLEDLKLRSLMGENALRLARRFDHRHAAEKLERVLKEKTMEG</sequence>
<proteinExistence type="predicted"/>
<dbReference type="InterPro" id="IPR050194">
    <property type="entry name" value="Glycosyltransferase_grp1"/>
</dbReference>
<dbReference type="Pfam" id="PF13692">
    <property type="entry name" value="Glyco_trans_1_4"/>
    <property type="match status" value="1"/>
</dbReference>
<keyword evidence="3" id="KW-0328">Glycosyltransferase</keyword>
<keyword evidence="4" id="KW-1185">Reference proteome</keyword>
<evidence type="ECO:0000313" key="3">
    <source>
        <dbReference type="EMBL" id="OFV66066.1"/>
    </source>
</evidence>
<dbReference type="PANTHER" id="PTHR45947">
    <property type="entry name" value="SULFOQUINOVOSYL TRANSFERASE SQD2"/>
    <property type="match status" value="1"/>
</dbReference>